<keyword evidence="3" id="KW-1185">Reference proteome</keyword>
<evidence type="ECO:0000313" key="3">
    <source>
        <dbReference type="Proteomes" id="UP001314635"/>
    </source>
</evidence>
<gene>
    <name evidence="2" type="ORF">JQ619_21745</name>
</gene>
<organism evidence="2 3">
    <name type="scientific">Bradyrhizobium denitrificans</name>
    <dbReference type="NCBI Taxonomy" id="2734912"/>
    <lineage>
        <taxon>Bacteria</taxon>
        <taxon>Pseudomonadati</taxon>
        <taxon>Pseudomonadota</taxon>
        <taxon>Alphaproteobacteria</taxon>
        <taxon>Hyphomicrobiales</taxon>
        <taxon>Nitrobacteraceae</taxon>
        <taxon>Bradyrhizobium</taxon>
    </lineage>
</organism>
<dbReference type="RefSeq" id="WP_056299332.1">
    <property type="nucleotide sequence ID" value="NZ_JAFCLK010000020.1"/>
</dbReference>
<evidence type="ECO:0000256" key="1">
    <source>
        <dbReference type="SAM" id="Coils"/>
    </source>
</evidence>
<dbReference type="CDD" id="cd21631">
    <property type="entry name" value="RHH_CopG_NikR-like"/>
    <property type="match status" value="1"/>
</dbReference>
<protein>
    <submittedName>
        <fullName evidence="2">Ribbon-helix-helix protein, CopG family</fullName>
    </submittedName>
</protein>
<dbReference type="EMBL" id="JAFCLK010000020">
    <property type="protein sequence ID" value="MBR1138396.1"/>
    <property type="molecule type" value="Genomic_DNA"/>
</dbReference>
<accession>A0ABS5GAR8</accession>
<proteinExistence type="predicted"/>
<evidence type="ECO:0000313" key="2">
    <source>
        <dbReference type="EMBL" id="MBR1138396.1"/>
    </source>
</evidence>
<name>A0ABS5GAR8_9BRAD</name>
<keyword evidence="1" id="KW-0175">Coiled coil</keyword>
<comment type="caution">
    <text evidence="2">The sequence shown here is derived from an EMBL/GenBank/DDBJ whole genome shotgun (WGS) entry which is preliminary data.</text>
</comment>
<sequence>MTQQSDIAPPSGRKKRLSIYLDPNLSHRLADHAGRREQSRSMIAEAAIASFLSPDADERREAALAKRLDRIDRNIQRLERDIGIANEAFAIFIRAWLTSTASLPEVAQASARAKGGERYDRFLEALGRRLANGPRLRQEVPEDCR</sequence>
<feature type="coiled-coil region" evidence="1">
    <location>
        <begin position="61"/>
        <end position="88"/>
    </location>
</feature>
<reference evidence="3" key="1">
    <citation type="journal article" date="2021" name="ISME J.">
        <title>Evolutionary origin and ecological implication of a unique nif island in free-living Bradyrhizobium lineages.</title>
        <authorList>
            <person name="Tao J."/>
        </authorList>
    </citation>
    <scope>NUCLEOTIDE SEQUENCE [LARGE SCALE GENOMIC DNA]</scope>
    <source>
        <strain evidence="3">SZCCT0094</strain>
    </source>
</reference>
<dbReference type="Proteomes" id="UP001314635">
    <property type="component" value="Unassembled WGS sequence"/>
</dbReference>